<dbReference type="Proteomes" id="UP001498398">
    <property type="component" value="Unassembled WGS sequence"/>
</dbReference>
<evidence type="ECO:0000313" key="2">
    <source>
        <dbReference type="EMBL" id="KAK7443821.1"/>
    </source>
</evidence>
<protein>
    <submittedName>
        <fullName evidence="2">Uncharacterized protein</fullName>
    </submittedName>
</protein>
<feature type="compositionally biased region" description="Basic and acidic residues" evidence="1">
    <location>
        <begin position="399"/>
        <end position="408"/>
    </location>
</feature>
<reference evidence="2 3" key="1">
    <citation type="submission" date="2024-01" db="EMBL/GenBank/DDBJ databases">
        <title>A draft genome for the cacao thread blight pathogen Marasmiellus scandens.</title>
        <authorList>
            <person name="Baruah I.K."/>
            <person name="Leung J."/>
            <person name="Bukari Y."/>
            <person name="Amoako-Attah I."/>
            <person name="Meinhardt L.W."/>
            <person name="Bailey B.A."/>
            <person name="Cohen S.P."/>
        </authorList>
    </citation>
    <scope>NUCLEOTIDE SEQUENCE [LARGE SCALE GENOMIC DNA]</scope>
    <source>
        <strain evidence="2 3">GH-19</strain>
    </source>
</reference>
<comment type="caution">
    <text evidence="2">The sequence shown here is derived from an EMBL/GenBank/DDBJ whole genome shotgun (WGS) entry which is preliminary data.</text>
</comment>
<evidence type="ECO:0000256" key="1">
    <source>
        <dbReference type="SAM" id="MobiDB-lite"/>
    </source>
</evidence>
<proteinExistence type="predicted"/>
<accession>A0ABR1IZS1</accession>
<organism evidence="2 3">
    <name type="scientific">Marasmiellus scandens</name>
    <dbReference type="NCBI Taxonomy" id="2682957"/>
    <lineage>
        <taxon>Eukaryota</taxon>
        <taxon>Fungi</taxon>
        <taxon>Dikarya</taxon>
        <taxon>Basidiomycota</taxon>
        <taxon>Agaricomycotina</taxon>
        <taxon>Agaricomycetes</taxon>
        <taxon>Agaricomycetidae</taxon>
        <taxon>Agaricales</taxon>
        <taxon>Marasmiineae</taxon>
        <taxon>Omphalotaceae</taxon>
        <taxon>Marasmiellus</taxon>
    </lineage>
</organism>
<evidence type="ECO:0000313" key="3">
    <source>
        <dbReference type="Proteomes" id="UP001498398"/>
    </source>
</evidence>
<feature type="region of interest" description="Disordered" evidence="1">
    <location>
        <begin position="222"/>
        <end position="276"/>
    </location>
</feature>
<dbReference type="EMBL" id="JBANRG010000053">
    <property type="protein sequence ID" value="KAK7443821.1"/>
    <property type="molecule type" value="Genomic_DNA"/>
</dbReference>
<keyword evidence="3" id="KW-1185">Reference proteome</keyword>
<dbReference type="SUPFAM" id="SSF103657">
    <property type="entry name" value="BAR/IMD domain-like"/>
    <property type="match status" value="1"/>
</dbReference>
<sequence>MGNNLSEAKARIQSLQSQLDNLQAQFEEEKQSNTALEQQIVNLQTDISDHGTNNNTLKTQLEEALQDLAKANHGRDDALAQLTKVRQELNKNNTLHDAVKKQLDEALTKVKLAESEKVAQDMIQNDLESARRDLAEVKAQKETQKENMEQHMQLILQKVEAHKQAYTKMKASRQEHIEYVEKCKAIVNKLNEEKDQLSNTYKKQSEKVQEQKDMIEHLQKEVNELKSPSSSDSRERDEVIQNQKDRIDSLEKEVNALKSSAASSSSGQQPSEPVDQTQWFGYGRKTLGSANVTAELLRAKAAETSVNRTRGNQYRLGNIIQTSSAVPWGNQKPSRFTKTGRRVRKAGGPPDSSDSDSESDDDGQGRNDRQPSGGGGGDLPAGNDSDADISSDESDDGDDGKGERDDHTVRRKWQRMGIQKRYTPGEQATNANRLARALVLTCLGSKYLFEAFAQDSVDDDHLQNFNANPEDYGPRLRNSQLDKRGGTTSVMLKSRWNQTLMHKLAAEASYIFKNSKDKRFGEEEPDWLQMIHARIRPILKTDLLARPMFTGEALRDRILRVVSHYEKIKETNKHNNILHTKYHVRASVATIMIQVCRERNDKEGEEMWQYVLRCLEKLKHEGMSDEEEGMLETTVNGQKTVTRVRKVLQLPWRHKSFRGLFEMVDGVRGAEVSIFSQQGRSPLQRIRVDTSSSHRRPPKHLPESLFNPDYIKEASKFPYQLTDLRISKKPFPIYETVHLPRGDEA</sequence>
<feature type="compositionally biased region" description="Polar residues" evidence="1">
    <location>
        <begin position="267"/>
        <end position="276"/>
    </location>
</feature>
<feature type="region of interest" description="Disordered" evidence="1">
    <location>
        <begin position="325"/>
        <end position="424"/>
    </location>
</feature>
<feature type="compositionally biased region" description="Polar residues" evidence="1">
    <location>
        <begin position="325"/>
        <end position="337"/>
    </location>
</feature>
<feature type="compositionally biased region" description="Basic and acidic residues" evidence="1">
    <location>
        <begin position="232"/>
        <end position="255"/>
    </location>
</feature>
<feature type="compositionally biased region" description="Acidic residues" evidence="1">
    <location>
        <begin position="353"/>
        <end position="362"/>
    </location>
</feature>
<name>A0ABR1IZS1_9AGAR</name>
<dbReference type="InterPro" id="IPR027267">
    <property type="entry name" value="AH/BAR_dom_sf"/>
</dbReference>
<feature type="compositionally biased region" description="Acidic residues" evidence="1">
    <location>
        <begin position="385"/>
        <end position="398"/>
    </location>
</feature>
<gene>
    <name evidence="2" type="ORF">VKT23_015602</name>
</gene>